<reference evidence="5" key="1">
    <citation type="journal article" date="2014" name="Int. J. Syst. Evol. Microbiol.">
        <title>Complete genome sequence of Corynebacterium casei LMG S-19264T (=DSM 44701T), isolated from a smear-ripened cheese.</title>
        <authorList>
            <consortium name="US DOE Joint Genome Institute (JGI-PGF)"/>
            <person name="Walter F."/>
            <person name="Albersmeier A."/>
            <person name="Kalinowski J."/>
            <person name="Ruckert C."/>
        </authorList>
    </citation>
    <scope>NUCLEOTIDE SEQUENCE</scope>
    <source>
        <strain evidence="5">CGMCC 1.15760</strain>
    </source>
</reference>
<dbReference type="EMBL" id="BMJT01000001">
    <property type="protein sequence ID" value="GGG12444.1"/>
    <property type="molecule type" value="Genomic_DNA"/>
</dbReference>
<comment type="caution">
    <text evidence="5">The sequence shown here is derived from an EMBL/GenBank/DDBJ whole genome shotgun (WGS) entry which is preliminary data.</text>
</comment>
<proteinExistence type="predicted"/>
<dbReference type="Pfam" id="PF12833">
    <property type="entry name" value="HTH_18"/>
    <property type="match status" value="1"/>
</dbReference>
<evidence type="ECO:0000256" key="2">
    <source>
        <dbReference type="ARBA" id="ARBA00023125"/>
    </source>
</evidence>
<dbReference type="GO" id="GO:0003700">
    <property type="term" value="F:DNA-binding transcription factor activity"/>
    <property type="evidence" value="ECO:0007669"/>
    <property type="project" value="InterPro"/>
</dbReference>
<dbReference type="InterPro" id="IPR018062">
    <property type="entry name" value="HTH_AraC-typ_CS"/>
</dbReference>
<dbReference type="PANTHER" id="PTHR43280">
    <property type="entry name" value="ARAC-FAMILY TRANSCRIPTIONAL REGULATOR"/>
    <property type="match status" value="1"/>
</dbReference>
<name>A0A917FVK2_9BACI</name>
<dbReference type="PRINTS" id="PR00032">
    <property type="entry name" value="HTHARAC"/>
</dbReference>
<sequence length="332" mass="39269">MNYESHMLLWENTHAQVRQIQYVEKVNTDVEMILGHSAILIVIEGDMNLWLDEIPYHINRLAIFHIGKSAFMHLTMNKPSTYYLLYYKADVVYTDACIQHLHMEHRPFHKNFSCVPTNPIAIDLLMQNMYIKWKTGSFEEHLTVKILFYELIYRIFHELTEEQGKPHPIDLAAQALMYMEQHMDEAFTMQKLADSLTISSRHLLRVFKARYDMGPQQYLLQRRMEVAKQHLQKNEHTIKAIANHLGYEDEYYFSRAFKKQVGVAPSIYRTTIDTTPQFDSVLSEPLIGECKERVLQMKAQEKIRKQRVLQDIQSSFLQRLLHRTTTAMDKRS</sequence>
<evidence type="ECO:0000259" key="4">
    <source>
        <dbReference type="PROSITE" id="PS01124"/>
    </source>
</evidence>
<dbReference type="PROSITE" id="PS01124">
    <property type="entry name" value="HTH_ARAC_FAMILY_2"/>
    <property type="match status" value="1"/>
</dbReference>
<dbReference type="GO" id="GO:0043565">
    <property type="term" value="F:sequence-specific DNA binding"/>
    <property type="evidence" value="ECO:0007669"/>
    <property type="project" value="InterPro"/>
</dbReference>
<dbReference type="RefSeq" id="WP_188613288.1">
    <property type="nucleotide sequence ID" value="NZ_BMJT01000001.1"/>
</dbReference>
<dbReference type="InterPro" id="IPR009057">
    <property type="entry name" value="Homeodomain-like_sf"/>
</dbReference>
<dbReference type="PROSITE" id="PS00041">
    <property type="entry name" value="HTH_ARAC_FAMILY_1"/>
    <property type="match status" value="1"/>
</dbReference>
<dbReference type="PANTHER" id="PTHR43280:SF2">
    <property type="entry name" value="HTH-TYPE TRANSCRIPTIONAL REGULATOR EXSA"/>
    <property type="match status" value="1"/>
</dbReference>
<reference evidence="5" key="2">
    <citation type="submission" date="2020-09" db="EMBL/GenBank/DDBJ databases">
        <authorList>
            <person name="Sun Q."/>
            <person name="Zhou Y."/>
        </authorList>
    </citation>
    <scope>NUCLEOTIDE SEQUENCE</scope>
    <source>
        <strain evidence="5">CGMCC 1.15760</strain>
    </source>
</reference>
<dbReference type="AlphaFoldDB" id="A0A917FVK2"/>
<dbReference type="InterPro" id="IPR020449">
    <property type="entry name" value="Tscrpt_reg_AraC-type_HTH"/>
</dbReference>
<gene>
    <name evidence="5" type="ORF">GCM10007425_03500</name>
</gene>
<dbReference type="SMART" id="SM00342">
    <property type="entry name" value="HTH_ARAC"/>
    <property type="match status" value="1"/>
</dbReference>
<protein>
    <submittedName>
        <fullName evidence="5">AraC family transcriptional regulator</fullName>
    </submittedName>
</protein>
<dbReference type="Proteomes" id="UP000616608">
    <property type="component" value="Unassembled WGS sequence"/>
</dbReference>
<accession>A0A917FVK2</accession>
<keyword evidence="1" id="KW-0805">Transcription regulation</keyword>
<dbReference type="SUPFAM" id="SSF46689">
    <property type="entry name" value="Homeodomain-like"/>
    <property type="match status" value="2"/>
</dbReference>
<keyword evidence="6" id="KW-1185">Reference proteome</keyword>
<dbReference type="InterPro" id="IPR018060">
    <property type="entry name" value="HTH_AraC"/>
</dbReference>
<evidence type="ECO:0000313" key="6">
    <source>
        <dbReference type="Proteomes" id="UP000616608"/>
    </source>
</evidence>
<evidence type="ECO:0000256" key="3">
    <source>
        <dbReference type="ARBA" id="ARBA00023163"/>
    </source>
</evidence>
<keyword evidence="2" id="KW-0238">DNA-binding</keyword>
<organism evidence="5 6">
    <name type="scientific">Lysinibacillus alkalisoli</name>
    <dbReference type="NCBI Taxonomy" id="1911548"/>
    <lineage>
        <taxon>Bacteria</taxon>
        <taxon>Bacillati</taxon>
        <taxon>Bacillota</taxon>
        <taxon>Bacilli</taxon>
        <taxon>Bacillales</taxon>
        <taxon>Bacillaceae</taxon>
        <taxon>Lysinibacillus</taxon>
    </lineage>
</organism>
<keyword evidence="3" id="KW-0804">Transcription</keyword>
<dbReference type="Gene3D" id="1.10.10.60">
    <property type="entry name" value="Homeodomain-like"/>
    <property type="match status" value="2"/>
</dbReference>
<feature type="domain" description="HTH araC/xylS-type" evidence="4">
    <location>
        <begin position="173"/>
        <end position="271"/>
    </location>
</feature>
<evidence type="ECO:0000256" key="1">
    <source>
        <dbReference type="ARBA" id="ARBA00023015"/>
    </source>
</evidence>
<evidence type="ECO:0000313" key="5">
    <source>
        <dbReference type="EMBL" id="GGG12444.1"/>
    </source>
</evidence>